<keyword evidence="3" id="KW-1185">Reference proteome</keyword>
<dbReference type="InterPro" id="IPR000757">
    <property type="entry name" value="Beta-glucanase-like"/>
</dbReference>
<accession>A0ABR0ST45</accession>
<name>A0ABR0ST45_9HYPO</name>
<evidence type="ECO:0000313" key="3">
    <source>
        <dbReference type="Proteomes" id="UP001338125"/>
    </source>
</evidence>
<dbReference type="Pfam" id="PF26113">
    <property type="entry name" value="GH16_XgeA"/>
    <property type="match status" value="1"/>
</dbReference>
<dbReference type="InterPro" id="IPR013320">
    <property type="entry name" value="ConA-like_dom_sf"/>
</dbReference>
<gene>
    <name evidence="2" type="ORF">PT974_03292</name>
</gene>
<dbReference type="PANTHER" id="PTHR10963:SF60">
    <property type="entry name" value="GRAM-NEGATIVE BACTERIA-BINDING PROTEIN 1-RELATED"/>
    <property type="match status" value="1"/>
</dbReference>
<reference evidence="2 3" key="1">
    <citation type="submission" date="2024-01" db="EMBL/GenBank/DDBJ databases">
        <title>Complete genome of Cladobotryum mycophilum ATHUM6906.</title>
        <authorList>
            <person name="Christinaki A.C."/>
            <person name="Myridakis A.I."/>
            <person name="Kouvelis V.N."/>
        </authorList>
    </citation>
    <scope>NUCLEOTIDE SEQUENCE [LARGE SCALE GENOMIC DNA]</scope>
    <source>
        <strain evidence="2 3">ATHUM6906</strain>
    </source>
</reference>
<dbReference type="EMBL" id="JAVFKD010000004">
    <property type="protein sequence ID" value="KAK5994905.1"/>
    <property type="molecule type" value="Genomic_DNA"/>
</dbReference>
<proteinExistence type="predicted"/>
<dbReference type="SUPFAM" id="SSF49899">
    <property type="entry name" value="Concanavalin A-like lectins/glucanases"/>
    <property type="match status" value="1"/>
</dbReference>
<evidence type="ECO:0000313" key="2">
    <source>
        <dbReference type="EMBL" id="KAK5994905.1"/>
    </source>
</evidence>
<dbReference type="PANTHER" id="PTHR10963">
    <property type="entry name" value="GLYCOSYL HYDROLASE-RELATED"/>
    <property type="match status" value="1"/>
</dbReference>
<evidence type="ECO:0000259" key="1">
    <source>
        <dbReference type="PROSITE" id="PS51762"/>
    </source>
</evidence>
<sequence length="220" mass="24567">MTPVWQDTFVGCGGCQPSTADWNIMTDVHTNNEIQNYTSSPTNLQLSGGQTLQIIPWLSPEGLWTSARIESTRSWIPQPGKVTQFQSTFRTGTYDDLNLKKGMWPAFWLLGDALRHGTPWPLCGELDIFEQVNGLMTGYGTAHCIQKDGGPCNEPAGLGKAVDIPNDEFHTWTLKIDRTSNNWWTETIQWFRDGTLYHTLTGSDFADPGVWSTLAHSPCT</sequence>
<organism evidence="2 3">
    <name type="scientific">Cladobotryum mycophilum</name>
    <dbReference type="NCBI Taxonomy" id="491253"/>
    <lineage>
        <taxon>Eukaryota</taxon>
        <taxon>Fungi</taxon>
        <taxon>Dikarya</taxon>
        <taxon>Ascomycota</taxon>
        <taxon>Pezizomycotina</taxon>
        <taxon>Sordariomycetes</taxon>
        <taxon>Hypocreomycetidae</taxon>
        <taxon>Hypocreales</taxon>
        <taxon>Hypocreaceae</taxon>
        <taxon>Cladobotryum</taxon>
    </lineage>
</organism>
<dbReference type="Gene3D" id="2.60.120.200">
    <property type="match status" value="1"/>
</dbReference>
<protein>
    <submittedName>
        <fullName evidence="2">Beta-glucanase-like protein</fullName>
    </submittedName>
</protein>
<dbReference type="PROSITE" id="PS51762">
    <property type="entry name" value="GH16_2"/>
    <property type="match status" value="1"/>
</dbReference>
<dbReference type="Proteomes" id="UP001338125">
    <property type="component" value="Unassembled WGS sequence"/>
</dbReference>
<dbReference type="InterPro" id="IPR050546">
    <property type="entry name" value="Glycosyl_Hydrlase_16"/>
</dbReference>
<feature type="domain" description="GH16" evidence="1">
    <location>
        <begin position="3"/>
        <end position="220"/>
    </location>
</feature>
<comment type="caution">
    <text evidence="2">The sequence shown here is derived from an EMBL/GenBank/DDBJ whole genome shotgun (WGS) entry which is preliminary data.</text>
</comment>